<dbReference type="EMBL" id="PDLM01000012">
    <property type="protein sequence ID" value="RDW64851.1"/>
    <property type="molecule type" value="Genomic_DNA"/>
</dbReference>
<evidence type="ECO:0000256" key="1">
    <source>
        <dbReference type="SAM" id="MobiDB-lite"/>
    </source>
</evidence>
<feature type="region of interest" description="Disordered" evidence="1">
    <location>
        <begin position="1"/>
        <end position="25"/>
    </location>
</feature>
<dbReference type="Proteomes" id="UP000256645">
    <property type="component" value="Unassembled WGS sequence"/>
</dbReference>
<dbReference type="AlphaFoldDB" id="A0A3D8QT33"/>
<reference evidence="2 3" key="1">
    <citation type="journal article" date="2018" name="IMA Fungus">
        <title>IMA Genome-F 9: Draft genome sequence of Annulohypoxylon stygium, Aspergillus mulundensis, Berkeleyomyces basicola (syn. Thielaviopsis basicola), Ceratocystis smalleyi, two Cercospora beticola strains, Coleophoma cylindrospora, Fusarium fracticaudum, Phialophora cf. hyalina, and Morchella septimelata.</title>
        <authorList>
            <person name="Wingfield B.D."/>
            <person name="Bills G.F."/>
            <person name="Dong Y."/>
            <person name="Huang W."/>
            <person name="Nel W.J."/>
            <person name="Swalarsk-Parry B.S."/>
            <person name="Vaghefi N."/>
            <person name="Wilken P.M."/>
            <person name="An Z."/>
            <person name="de Beer Z.W."/>
            <person name="De Vos L."/>
            <person name="Chen L."/>
            <person name="Duong T.A."/>
            <person name="Gao Y."/>
            <person name="Hammerbacher A."/>
            <person name="Kikkert J.R."/>
            <person name="Li Y."/>
            <person name="Li H."/>
            <person name="Li K."/>
            <person name="Li Q."/>
            <person name="Liu X."/>
            <person name="Ma X."/>
            <person name="Naidoo K."/>
            <person name="Pethybridge S.J."/>
            <person name="Sun J."/>
            <person name="Steenkamp E.T."/>
            <person name="van der Nest M.A."/>
            <person name="van Wyk S."/>
            <person name="Wingfield M.J."/>
            <person name="Xiong C."/>
            <person name="Yue Q."/>
            <person name="Zhang X."/>
        </authorList>
    </citation>
    <scope>NUCLEOTIDE SEQUENCE [LARGE SCALE GENOMIC DNA]</scope>
    <source>
        <strain evidence="2 3">BP6252</strain>
    </source>
</reference>
<evidence type="ECO:0000313" key="3">
    <source>
        <dbReference type="Proteomes" id="UP000256645"/>
    </source>
</evidence>
<comment type="caution">
    <text evidence="2">The sequence shown here is derived from an EMBL/GenBank/DDBJ whole genome shotgun (WGS) entry which is preliminary data.</text>
</comment>
<feature type="region of interest" description="Disordered" evidence="1">
    <location>
        <begin position="61"/>
        <end position="121"/>
    </location>
</feature>
<feature type="region of interest" description="Disordered" evidence="1">
    <location>
        <begin position="155"/>
        <end position="190"/>
    </location>
</feature>
<name>A0A3D8QT33_9HELO</name>
<keyword evidence="3" id="KW-1185">Reference proteome</keyword>
<gene>
    <name evidence="2" type="ORF">BP6252_10502</name>
</gene>
<accession>A0A3D8QT33</accession>
<feature type="compositionally biased region" description="Polar residues" evidence="1">
    <location>
        <begin position="1"/>
        <end position="10"/>
    </location>
</feature>
<protein>
    <submittedName>
        <fullName evidence="2">Uncharacterized protein</fullName>
    </submittedName>
</protein>
<evidence type="ECO:0000313" key="2">
    <source>
        <dbReference type="EMBL" id="RDW64851.1"/>
    </source>
</evidence>
<organism evidence="2 3">
    <name type="scientific">Coleophoma cylindrospora</name>
    <dbReference type="NCBI Taxonomy" id="1849047"/>
    <lineage>
        <taxon>Eukaryota</taxon>
        <taxon>Fungi</taxon>
        <taxon>Dikarya</taxon>
        <taxon>Ascomycota</taxon>
        <taxon>Pezizomycotina</taxon>
        <taxon>Leotiomycetes</taxon>
        <taxon>Helotiales</taxon>
        <taxon>Dermateaceae</taxon>
        <taxon>Coleophoma</taxon>
    </lineage>
</organism>
<feature type="compositionally biased region" description="Polar residues" evidence="1">
    <location>
        <begin position="180"/>
        <end position="190"/>
    </location>
</feature>
<sequence length="190" mass="20432">MGRNCCSTDTAAADKGARPWTPRKIRAAMPGPGLVKAQACRSEGCCLRKLTRLARALIGPARPPTDELRGWRPAMQGSGSGRLTTDRSVEAAASRQDTIPGTGQLDGPDSHKRPSGHPCPLSQLVVDEAFSMTPYRQFGAVDKPGLDRDDKLLHASRHAGKQSSSLVAKAVCPRRRPNRTSRQGQTATFH</sequence>
<proteinExistence type="predicted"/>